<dbReference type="GO" id="GO:0015074">
    <property type="term" value="P:DNA integration"/>
    <property type="evidence" value="ECO:0007669"/>
    <property type="project" value="InterPro"/>
</dbReference>
<dbReference type="InterPro" id="IPR002466">
    <property type="entry name" value="A_deamin"/>
</dbReference>
<dbReference type="Pfam" id="PF17921">
    <property type="entry name" value="Integrase_H2C2"/>
    <property type="match status" value="1"/>
</dbReference>
<dbReference type="Gene3D" id="3.30.70.270">
    <property type="match status" value="1"/>
</dbReference>
<reference evidence="3 4" key="1">
    <citation type="submission" date="2020-04" db="EMBL/GenBank/DDBJ databases">
        <title>Perkinsus olseni comparative genomics.</title>
        <authorList>
            <person name="Bogema D.R."/>
        </authorList>
    </citation>
    <scope>NUCLEOTIDE SEQUENCE [LARGE SCALE GENOMIC DNA]</scope>
    <source>
        <strain evidence="3">ATCC PRA-205</strain>
    </source>
</reference>
<dbReference type="AlphaFoldDB" id="A0A7J6SYJ0"/>
<dbReference type="PROSITE" id="PS50141">
    <property type="entry name" value="A_DEAMIN_EDITASE"/>
    <property type="match status" value="1"/>
</dbReference>
<protein>
    <submittedName>
        <fullName evidence="3">Uncharacterized protein</fullName>
    </submittedName>
</protein>
<evidence type="ECO:0000313" key="4">
    <source>
        <dbReference type="Proteomes" id="UP000574390"/>
    </source>
</evidence>
<dbReference type="InterPro" id="IPR041588">
    <property type="entry name" value="Integrase_H2C2"/>
</dbReference>
<feature type="domain" description="A to I editase" evidence="1">
    <location>
        <begin position="277"/>
        <end position="437"/>
    </location>
</feature>
<feature type="non-terminal residue" evidence="3">
    <location>
        <position position="1"/>
    </location>
</feature>
<gene>
    <name evidence="3" type="ORF">FOZ62_029141</name>
</gene>
<dbReference type="InterPro" id="IPR055475">
    <property type="entry name" value="DUF7047"/>
</dbReference>
<dbReference type="InterPro" id="IPR043502">
    <property type="entry name" value="DNA/RNA_pol_sf"/>
</dbReference>
<dbReference type="InterPro" id="IPR043128">
    <property type="entry name" value="Rev_trsase/Diguanyl_cyclase"/>
</dbReference>
<dbReference type="EMBL" id="JABANM010011368">
    <property type="protein sequence ID" value="KAF4737831.1"/>
    <property type="molecule type" value="Genomic_DNA"/>
</dbReference>
<dbReference type="Gene3D" id="3.30.420.10">
    <property type="entry name" value="Ribonuclease H-like superfamily/Ribonuclease H"/>
    <property type="match status" value="2"/>
</dbReference>
<dbReference type="PROSITE" id="PS50994">
    <property type="entry name" value="INTEGRASE"/>
    <property type="match status" value="1"/>
</dbReference>
<sequence>MCYTGSEASLVSTRLVTKLGLSPSVATGSPLCAVTGEPVKCLGTVRLLIERNSGSVRLGKAFAWEFRVVESLDVVHGDLLLGSDIISRVFGGLTVSYDGDGHLHSVHAVNVVSAVSAGTGSSVGIPDVPLSEKPDVSVEDSNDHRLSRHIHVTKSSNGDVTLSAPDFTAWWTTKEKCWTYKWVWADGEPPTGVVGSGVTEYSSPLTDAERELYDAEIQQWIKNGWMIPYSEKAHGPIGNVYPLMKVRQLHKVSSPIRPVVDARFLNKFILNTPGFENVSCQDKLRRWRVRGGHGKIVDLKKCYLQVKVDPSLYRYQVVVYRGQKFVITRMIFGVCVAPRVMNSIIRFVLSSGNFSLSDVDNYVDDLYVYGPPALVDKVRHRFDQFHLPSKEPESLDSGSARVLGLQLYPSPGGVLHWGRRPDISLELPARLTRRAIFSWTGRLTGHYPICNWLRPYTSVLKRLASTPVSGCSSTPGWDTLVPAYVERCARELAEKLKGDDPVKGIWAVNNTTSTSSPWRVYVDASATAIGVTLLTASGDSVEDACWLLPRNSRTHINVLELNSVIKGLNLAIAWDVKCLHLLVDSKTVYGWLSAMLSDERGIRAGGMYQILVQRRLCLIDDLISTCGLSVTVEWVPSSRNLADALTRAPSTWVAYLSRSCMEEDSGGNADADVCVVPEVLVKDEDTTSVKDSPLLVAAIPSTPPPTITSTLQGSDEQLEEVRTVVRLYPPDVLTHRGVALKQLPTGYKKVYPQLQYRDDGVLCRVCKLPPNDLVKAPLCPSSLVQEYVVWCHEAHGHPNWEGTWQCLRREVYFPNMAEKCFEVVSSCPQCQAAAPKRPLVPALTGGGSVIGSGPWTCIAIDTLTLQVADGPVSLLVCYDMFTKYPEVEVLHRKTGTCVTKALLSMFTRWGIPQMVRMDNGSELWNETTRALFQRYTIRVCRGSPGHPQSQGAIERLNRSLLQLLRKVGAECSSMVWSKAEVVLLEVLFYYRTRPSKVTQISPQLAM</sequence>
<dbReference type="Pfam" id="PF23088">
    <property type="entry name" value="DUF7047"/>
    <property type="match status" value="1"/>
</dbReference>
<dbReference type="SUPFAM" id="SSF56672">
    <property type="entry name" value="DNA/RNA polymerases"/>
    <property type="match status" value="1"/>
</dbReference>
<dbReference type="Gene3D" id="3.10.10.10">
    <property type="entry name" value="HIV Type 1 Reverse Transcriptase, subunit A, domain 1"/>
    <property type="match status" value="1"/>
</dbReference>
<organism evidence="3 4">
    <name type="scientific">Perkinsus olseni</name>
    <name type="common">Perkinsus atlanticus</name>
    <dbReference type="NCBI Taxonomy" id="32597"/>
    <lineage>
        <taxon>Eukaryota</taxon>
        <taxon>Sar</taxon>
        <taxon>Alveolata</taxon>
        <taxon>Perkinsozoa</taxon>
        <taxon>Perkinsea</taxon>
        <taxon>Perkinsida</taxon>
        <taxon>Perkinsidae</taxon>
        <taxon>Perkinsus</taxon>
    </lineage>
</organism>
<dbReference type="InterPro" id="IPR050951">
    <property type="entry name" value="Retrovirus_Pol_polyprotein"/>
</dbReference>
<evidence type="ECO:0000313" key="3">
    <source>
        <dbReference type="EMBL" id="KAF4737831.1"/>
    </source>
</evidence>
<dbReference type="InterPro" id="IPR001584">
    <property type="entry name" value="Integrase_cat-core"/>
</dbReference>
<proteinExistence type="predicted"/>
<dbReference type="Proteomes" id="UP000574390">
    <property type="component" value="Unassembled WGS sequence"/>
</dbReference>
<comment type="caution">
    <text evidence="3">The sequence shown here is derived from an EMBL/GenBank/DDBJ whole genome shotgun (WGS) entry which is preliminary data.</text>
</comment>
<dbReference type="InterPro" id="IPR036397">
    <property type="entry name" value="RNaseH_sf"/>
</dbReference>
<evidence type="ECO:0000259" key="2">
    <source>
        <dbReference type="PROSITE" id="PS50994"/>
    </source>
</evidence>
<dbReference type="PANTHER" id="PTHR37984">
    <property type="entry name" value="PROTEIN CBG26694"/>
    <property type="match status" value="1"/>
</dbReference>
<dbReference type="PANTHER" id="PTHR37984:SF5">
    <property type="entry name" value="PROTEIN NYNRIN-LIKE"/>
    <property type="match status" value="1"/>
</dbReference>
<feature type="domain" description="Integrase catalytic" evidence="2">
    <location>
        <begin position="850"/>
        <end position="1006"/>
    </location>
</feature>
<dbReference type="GO" id="GO:0006396">
    <property type="term" value="P:RNA processing"/>
    <property type="evidence" value="ECO:0007669"/>
    <property type="project" value="InterPro"/>
</dbReference>
<dbReference type="Gene3D" id="1.10.340.70">
    <property type="match status" value="1"/>
</dbReference>
<name>A0A7J6SYJ0_PEROL</name>
<accession>A0A7J6SYJ0</accession>
<evidence type="ECO:0000259" key="1">
    <source>
        <dbReference type="PROSITE" id="PS50141"/>
    </source>
</evidence>
<dbReference type="GO" id="GO:0004000">
    <property type="term" value="F:adenosine deaminase activity"/>
    <property type="evidence" value="ECO:0007669"/>
    <property type="project" value="InterPro"/>
</dbReference>
<dbReference type="SUPFAM" id="SSF53098">
    <property type="entry name" value="Ribonuclease H-like"/>
    <property type="match status" value="1"/>
</dbReference>
<dbReference type="InterPro" id="IPR012337">
    <property type="entry name" value="RNaseH-like_sf"/>
</dbReference>
<dbReference type="Pfam" id="PF00665">
    <property type="entry name" value="rve"/>
    <property type="match status" value="1"/>
</dbReference>
<dbReference type="GO" id="GO:0003723">
    <property type="term" value="F:RNA binding"/>
    <property type="evidence" value="ECO:0007669"/>
    <property type="project" value="InterPro"/>
</dbReference>